<reference evidence="1 2" key="1">
    <citation type="journal article" date="2018" name="Nat. Ecol. Evol.">
        <title>Pezizomycetes genomes reveal the molecular basis of ectomycorrhizal truffle lifestyle.</title>
        <authorList>
            <person name="Murat C."/>
            <person name="Payen T."/>
            <person name="Noel B."/>
            <person name="Kuo A."/>
            <person name="Morin E."/>
            <person name="Chen J."/>
            <person name="Kohler A."/>
            <person name="Krizsan K."/>
            <person name="Balestrini R."/>
            <person name="Da Silva C."/>
            <person name="Montanini B."/>
            <person name="Hainaut M."/>
            <person name="Levati E."/>
            <person name="Barry K.W."/>
            <person name="Belfiori B."/>
            <person name="Cichocki N."/>
            <person name="Clum A."/>
            <person name="Dockter R.B."/>
            <person name="Fauchery L."/>
            <person name="Guy J."/>
            <person name="Iotti M."/>
            <person name="Le Tacon F."/>
            <person name="Lindquist E.A."/>
            <person name="Lipzen A."/>
            <person name="Malagnac F."/>
            <person name="Mello A."/>
            <person name="Molinier V."/>
            <person name="Miyauchi S."/>
            <person name="Poulain J."/>
            <person name="Riccioni C."/>
            <person name="Rubini A."/>
            <person name="Sitrit Y."/>
            <person name="Splivallo R."/>
            <person name="Traeger S."/>
            <person name="Wang M."/>
            <person name="Zifcakova L."/>
            <person name="Wipf D."/>
            <person name="Zambonelli A."/>
            <person name="Paolocci F."/>
            <person name="Nowrousian M."/>
            <person name="Ottonello S."/>
            <person name="Baldrian P."/>
            <person name="Spatafora J.W."/>
            <person name="Henrissat B."/>
            <person name="Nagy L.G."/>
            <person name="Aury J.M."/>
            <person name="Wincker P."/>
            <person name="Grigoriev I.V."/>
            <person name="Bonfante P."/>
            <person name="Martin F.M."/>
        </authorList>
    </citation>
    <scope>NUCLEOTIDE SEQUENCE [LARGE SCALE GENOMIC DNA]</scope>
    <source>
        <strain evidence="1 2">120613-1</strain>
    </source>
</reference>
<evidence type="ECO:0000313" key="1">
    <source>
        <dbReference type="EMBL" id="RPA90773.1"/>
    </source>
</evidence>
<accession>A0A3N4IX47</accession>
<evidence type="ECO:0000313" key="2">
    <source>
        <dbReference type="Proteomes" id="UP000276215"/>
    </source>
</evidence>
<dbReference type="Proteomes" id="UP000276215">
    <property type="component" value="Unassembled WGS sequence"/>
</dbReference>
<gene>
    <name evidence="1" type="ORF">L873DRAFT_1820489</name>
</gene>
<protein>
    <submittedName>
        <fullName evidence="1">Uncharacterized protein</fullName>
    </submittedName>
</protein>
<keyword evidence="2" id="KW-1185">Reference proteome</keyword>
<dbReference type="EMBL" id="ML120514">
    <property type="protein sequence ID" value="RPA90773.1"/>
    <property type="molecule type" value="Genomic_DNA"/>
</dbReference>
<organism evidence="1 2">
    <name type="scientific">Choiromyces venosus 120613-1</name>
    <dbReference type="NCBI Taxonomy" id="1336337"/>
    <lineage>
        <taxon>Eukaryota</taxon>
        <taxon>Fungi</taxon>
        <taxon>Dikarya</taxon>
        <taxon>Ascomycota</taxon>
        <taxon>Pezizomycotina</taxon>
        <taxon>Pezizomycetes</taxon>
        <taxon>Pezizales</taxon>
        <taxon>Tuberaceae</taxon>
        <taxon>Choiromyces</taxon>
    </lineage>
</organism>
<name>A0A3N4IX47_9PEZI</name>
<sequence length="53" mass="6427">MLGFFIHYSRVEQHLREFNPYDELTLLDKELQPRVLAILRKPKDTRYDGHILT</sequence>
<dbReference type="AlphaFoldDB" id="A0A3N4IX47"/>
<proteinExistence type="predicted"/>